<gene>
    <name evidence="2" type="ORF">T190423A01A_20035</name>
</gene>
<reference evidence="2 3" key="1">
    <citation type="submission" date="2024-05" db="EMBL/GenBank/DDBJ databases">
        <authorList>
            <person name="Duchaud E."/>
        </authorList>
    </citation>
    <scope>NUCLEOTIDE SEQUENCE [LARGE SCALE GENOMIC DNA]</scope>
    <source>
        <strain evidence="2">Ena-SAMPLE-TAB-13-05-2024-13:56:06:370-140308</strain>
    </source>
</reference>
<evidence type="ECO:0000256" key="1">
    <source>
        <dbReference type="SAM" id="MobiDB-lite"/>
    </source>
</evidence>
<evidence type="ECO:0008006" key="4">
    <source>
        <dbReference type="Google" id="ProtNLM"/>
    </source>
</evidence>
<accession>A0ABM9PA15</accession>
<feature type="compositionally biased region" description="Basic and acidic residues" evidence="1">
    <location>
        <begin position="94"/>
        <end position="119"/>
    </location>
</feature>
<organism evidence="2 3">
    <name type="scientific">Tenacibaculum polynesiense</name>
    <dbReference type="NCBI Taxonomy" id="3137857"/>
    <lineage>
        <taxon>Bacteria</taxon>
        <taxon>Pseudomonadati</taxon>
        <taxon>Bacteroidota</taxon>
        <taxon>Flavobacteriia</taxon>
        <taxon>Flavobacteriales</taxon>
        <taxon>Flavobacteriaceae</taxon>
        <taxon>Tenacibaculum</taxon>
    </lineage>
</organism>
<evidence type="ECO:0000313" key="3">
    <source>
        <dbReference type="Proteomes" id="UP001497527"/>
    </source>
</evidence>
<dbReference type="RefSeq" id="WP_348727202.1">
    <property type="nucleotide sequence ID" value="NZ_OZ040189.1"/>
</dbReference>
<dbReference type="Proteomes" id="UP001497527">
    <property type="component" value="Unassembled WGS sequence"/>
</dbReference>
<protein>
    <recommendedName>
        <fullName evidence="4">Lipoprotein</fullName>
    </recommendedName>
</protein>
<evidence type="ECO:0000313" key="2">
    <source>
        <dbReference type="EMBL" id="CAL2102284.1"/>
    </source>
</evidence>
<keyword evidence="3" id="KW-1185">Reference proteome</keyword>
<name>A0ABM9PA15_9FLAO</name>
<proteinExistence type="predicted"/>
<comment type="caution">
    <text evidence="2">The sequence shown here is derived from an EMBL/GenBank/DDBJ whole genome shotgun (WGS) entry which is preliminary data.</text>
</comment>
<feature type="region of interest" description="Disordered" evidence="1">
    <location>
        <begin position="94"/>
        <end position="121"/>
    </location>
</feature>
<sequence length="164" mass="18625">MKLLGILLLTLSFTNCKSHKFEQNPPFIVHSATYVHVTGGVPGSQSLNLMIEFTSEKAIEFETVYFQGRSIKPVVEQKVNKQYLAARYNTSPEKGKHDLVLHSDSKKEYGNKPTSKEEEPTFNLKENEAIISYKINGKSHFYKLKNIAKEESVFMPSANPRSNQ</sequence>
<dbReference type="EMBL" id="CAXJIO010000011">
    <property type="protein sequence ID" value="CAL2102284.1"/>
    <property type="molecule type" value="Genomic_DNA"/>
</dbReference>